<dbReference type="InterPro" id="IPR016163">
    <property type="entry name" value="Ald_DH_C"/>
</dbReference>
<accession>A0A0P0RQT3</accession>
<dbReference type="PROSITE" id="PS00687">
    <property type="entry name" value="ALDEHYDE_DEHYDR_GLU"/>
    <property type="match status" value="1"/>
</dbReference>
<dbReference type="RefSeq" id="WP_035992521.1">
    <property type="nucleotide sequence ID" value="NZ_CP012748.1"/>
</dbReference>
<feature type="domain" description="Aldehyde dehydrogenase" evidence="5">
    <location>
        <begin position="12"/>
        <end position="479"/>
    </location>
</feature>
<organism evidence="6 7">
    <name type="scientific">Paraburkholderia caribensis MBA4</name>
    <dbReference type="NCBI Taxonomy" id="1323664"/>
    <lineage>
        <taxon>Bacteria</taxon>
        <taxon>Pseudomonadati</taxon>
        <taxon>Pseudomonadota</taxon>
        <taxon>Betaproteobacteria</taxon>
        <taxon>Burkholderiales</taxon>
        <taxon>Burkholderiaceae</taxon>
        <taxon>Paraburkholderia</taxon>
    </lineage>
</organism>
<dbReference type="GO" id="GO:0004029">
    <property type="term" value="F:aldehyde dehydrogenase (NAD+) activity"/>
    <property type="evidence" value="ECO:0007669"/>
    <property type="project" value="UniProtKB-EC"/>
</dbReference>
<dbReference type="InterPro" id="IPR016162">
    <property type="entry name" value="Ald_DH_N"/>
</dbReference>
<evidence type="ECO:0000313" key="7">
    <source>
        <dbReference type="Proteomes" id="UP000019146"/>
    </source>
</evidence>
<evidence type="ECO:0000256" key="1">
    <source>
        <dbReference type="ARBA" id="ARBA00009986"/>
    </source>
</evidence>
<evidence type="ECO:0000256" key="3">
    <source>
        <dbReference type="PROSITE-ProRule" id="PRU10007"/>
    </source>
</evidence>
<dbReference type="PROSITE" id="PS00070">
    <property type="entry name" value="ALDEHYDE_DEHYDR_CYS"/>
    <property type="match status" value="1"/>
</dbReference>
<gene>
    <name evidence="6" type="ORF">K788_0001870</name>
</gene>
<reference evidence="6 7" key="1">
    <citation type="journal article" date="2014" name="Genome Announc.">
        <title>Draft Genome Sequence of the Haloacid-Degrading Burkholderia caribensis Strain MBA4.</title>
        <authorList>
            <person name="Pan Y."/>
            <person name="Kong K.F."/>
            <person name="Tsang J.S."/>
        </authorList>
    </citation>
    <scope>NUCLEOTIDE SEQUENCE [LARGE SCALE GENOMIC DNA]</scope>
    <source>
        <strain evidence="6 7">MBA4</strain>
        <plasmid evidence="7">Plasmid</plasmid>
    </source>
</reference>
<dbReference type="CDD" id="cd07114">
    <property type="entry name" value="ALDH_DhaS"/>
    <property type="match status" value="1"/>
</dbReference>
<dbReference type="Gene3D" id="3.40.605.10">
    <property type="entry name" value="Aldehyde Dehydrogenase, Chain A, domain 1"/>
    <property type="match status" value="1"/>
</dbReference>
<dbReference type="Gene3D" id="3.40.309.10">
    <property type="entry name" value="Aldehyde Dehydrogenase, Chain A, domain 2"/>
    <property type="match status" value="1"/>
</dbReference>
<evidence type="ECO:0000256" key="4">
    <source>
        <dbReference type="RuleBase" id="RU003345"/>
    </source>
</evidence>
<evidence type="ECO:0000259" key="5">
    <source>
        <dbReference type="Pfam" id="PF00171"/>
    </source>
</evidence>
<geneLocation type="plasmid" evidence="7"/>
<dbReference type="Pfam" id="PF00171">
    <property type="entry name" value="Aldedh"/>
    <property type="match status" value="1"/>
</dbReference>
<evidence type="ECO:0000256" key="2">
    <source>
        <dbReference type="ARBA" id="ARBA00023002"/>
    </source>
</evidence>
<dbReference type="FunFam" id="3.40.605.10:FF:000026">
    <property type="entry name" value="Aldehyde dehydrogenase, putative"/>
    <property type="match status" value="1"/>
</dbReference>
<dbReference type="GeneID" id="69974693"/>
<name>A0A0P0RQT3_9BURK</name>
<dbReference type="InterPro" id="IPR029510">
    <property type="entry name" value="Ald_DH_CS_GLU"/>
</dbReference>
<dbReference type="EC" id="1.2.1.3" evidence="6"/>
<dbReference type="FunFam" id="3.40.605.10:FF:000007">
    <property type="entry name" value="NAD/NADP-dependent betaine aldehyde dehydrogenase"/>
    <property type="match status" value="1"/>
</dbReference>
<dbReference type="InterPro" id="IPR016160">
    <property type="entry name" value="Ald_DH_CS_CYS"/>
</dbReference>
<dbReference type="AlphaFoldDB" id="A0A0P0RQT3"/>
<sequence>MKTYQHWINGEWVPPARDEWIESMDPYHGGAWARIPRGNREDADRAVGAAYDAMHHGPWSRMTATERGKILRRIGDLLADAKNAQRLAEIESRDNGKLLAEMEGQLKYLPEHWYYFAGMADKIEGSVVPVDKSDMLAITYREPVGVVAALTAWNSPLMFFTIKCAPALAAGCSVVLKPSEYASVSSLELAALTKEAGLPDGVINVVTGLGQELGSPLVEHHDVAKITFTGSDVTGAKVYETAARTMKRVSMELGGKSPNIVFEDADLESACIGAVSGIFGASGQMCTAGSRLLVQNSIRHAFTERLLDIARKLKLGDPMRADTEIGPIATRPQFEKVLRYIDIAKSEGAQCVLGGRAATGDGLSGRQFVEPTIFTGVSSSMRIAQEEVFGPVLSIIGFDTEDDAVKIGNDVIYGLAAGVWTRDVGRAIRMSKALRAGMVWVNTYRAYSFTMPIGGMKQSGLGRESGMEAINDYLETKSVMISTTSSAPENAFVQR</sequence>
<dbReference type="EMBL" id="CP012748">
    <property type="protein sequence ID" value="ALL71316.1"/>
    <property type="molecule type" value="Genomic_DNA"/>
</dbReference>
<protein>
    <submittedName>
        <fullName evidence="6">Aldehyde dehydrogenase</fullName>
        <ecNumber evidence="6">1.2.1.3</ecNumber>
    </submittedName>
</protein>
<comment type="similarity">
    <text evidence="1 4">Belongs to the aldehyde dehydrogenase family.</text>
</comment>
<dbReference type="InterPro" id="IPR016161">
    <property type="entry name" value="Ald_DH/histidinol_DH"/>
</dbReference>
<dbReference type="SUPFAM" id="SSF53720">
    <property type="entry name" value="ALDH-like"/>
    <property type="match status" value="1"/>
</dbReference>
<dbReference type="KEGG" id="bcai:K788_0001870"/>
<keyword evidence="2 4" id="KW-0560">Oxidoreductase</keyword>
<evidence type="ECO:0000313" key="6">
    <source>
        <dbReference type="EMBL" id="ALL71316.1"/>
    </source>
</evidence>
<dbReference type="PANTHER" id="PTHR11699">
    <property type="entry name" value="ALDEHYDE DEHYDROGENASE-RELATED"/>
    <property type="match status" value="1"/>
</dbReference>
<proteinExistence type="inferred from homology"/>
<dbReference type="Proteomes" id="UP000019146">
    <property type="component" value="Plasmid unnamed"/>
</dbReference>
<dbReference type="InterPro" id="IPR015590">
    <property type="entry name" value="Aldehyde_DH_dom"/>
</dbReference>
<dbReference type="FunFam" id="3.40.309.10:FF:000012">
    <property type="entry name" value="Betaine aldehyde dehydrogenase"/>
    <property type="match status" value="1"/>
</dbReference>
<feature type="active site" evidence="3">
    <location>
        <position position="252"/>
    </location>
</feature>
<keyword evidence="6" id="KW-0614">Plasmid</keyword>